<dbReference type="PANTHER" id="PTHR12815:SF47">
    <property type="entry name" value="TRANSLOCATION AND ASSEMBLY MODULE SUBUNIT TAMA"/>
    <property type="match status" value="1"/>
</dbReference>
<dbReference type="Gene3D" id="3.10.20.310">
    <property type="entry name" value="membrane protein fhac"/>
    <property type="match status" value="1"/>
</dbReference>
<feature type="domain" description="Bacterial surface antigen (D15)" evidence="6">
    <location>
        <begin position="609"/>
        <end position="807"/>
    </location>
</feature>
<evidence type="ECO:0000313" key="8">
    <source>
        <dbReference type="EMBL" id="SHN00696.1"/>
    </source>
</evidence>
<evidence type="ECO:0000256" key="2">
    <source>
        <dbReference type="ARBA" id="ARBA00022692"/>
    </source>
</evidence>
<name>A0A1M7NBU8_9BACT</name>
<accession>A0A1M7NBU8</accession>
<dbReference type="Pfam" id="PF01103">
    <property type="entry name" value="Omp85"/>
    <property type="match status" value="1"/>
</dbReference>
<feature type="domain" description="POTRA" evidence="7">
    <location>
        <begin position="148"/>
        <end position="194"/>
    </location>
</feature>
<keyword evidence="3" id="KW-0732">Signal</keyword>
<sequence length="809" mass="93885">MSVEVKKIKYINFLFLILLLWGCSMTRGLKPNELLLHKVDAEGIEKSDAEALRNLIQQKPNTRIPVLNLSPGVMVYQLGTAFYDSLRLNSRLRQTRQEERELAALIEEGNSSGKVEKRYRKLASKIDNLQRKLEYGNWFMRTGNAKVILDSAKVAASRQQMNIYLQNNGFFEAKVSSRIDTVGKKAEVTYLVEENEGYLIDSVFTKSDDPAIYQLLERHQRTSLIRKGKKYTQADLTNERQRLEDLLKDNGYYTFSKSYIEYNVYKDTLEKEVVIEQLIRKPDDGGNHQVYTIDSIIFTIASPNDIIPDEKIQTEWDDVQFIMYQDRYAEKIIRSRIFQKEGDVYSKNEVIETQRQLANLDVFRFVNISFDTLDSRIRTRIFTRPNQKFQITNQLGASVTEQLPGPFFSHSLRNRNLFRGLEIFEFNFRAGLEGVASATTEGGVYRSRELSTSASIIYPQFLVPFNFGTLERFGRYNPRTRTLLGYSYVNRPEYVRDALNTILAYTWATRNLRHQFSVNLLDANLIRSNLDSLFQSRLEELQDQGNNLINSFLPSYVSSISGQVIINFNQYGLYRRSQASLWRLFVESGGTTFNFIDPERLADRNLKYFQFLKFQSDFRRYIPLSNNSTFAYRLNLGLAKPYGISGGVLPYEKYFFAGGSTSIRAWQPRRLGPGSFTPEVREDGTFDYRFEQPGEILFEAMFEFRRKLFGYFDGAFFIDAGNTWTFAVDPSREGTDFRFDRFYKELAVGTGVGLRMDFEFLVLRLDMGIKAYDPARPEKERFILDNISFKQPFGEKGQQVFNIGIGYPF</sequence>
<dbReference type="PANTHER" id="PTHR12815">
    <property type="entry name" value="SORTING AND ASSEMBLY MACHINERY SAMM50 PROTEIN FAMILY MEMBER"/>
    <property type="match status" value="1"/>
</dbReference>
<evidence type="ECO:0000259" key="6">
    <source>
        <dbReference type="Pfam" id="PF01103"/>
    </source>
</evidence>
<dbReference type="Gene3D" id="2.40.160.50">
    <property type="entry name" value="membrane protein fhac: a member of the omp85/tpsb transporter family"/>
    <property type="match status" value="1"/>
</dbReference>
<keyword evidence="5" id="KW-0998">Cell outer membrane</keyword>
<dbReference type="InterPro" id="IPR039910">
    <property type="entry name" value="D15-like"/>
</dbReference>
<dbReference type="InterPro" id="IPR010827">
    <property type="entry name" value="BamA/TamA_POTRA"/>
</dbReference>
<dbReference type="AlphaFoldDB" id="A0A1M7NBU8"/>
<dbReference type="OrthoDB" id="9814535at2"/>
<evidence type="ECO:0000259" key="7">
    <source>
        <dbReference type="Pfam" id="PF07244"/>
    </source>
</evidence>
<evidence type="ECO:0000256" key="5">
    <source>
        <dbReference type="ARBA" id="ARBA00023237"/>
    </source>
</evidence>
<proteinExistence type="predicted"/>
<evidence type="ECO:0000256" key="1">
    <source>
        <dbReference type="ARBA" id="ARBA00004370"/>
    </source>
</evidence>
<dbReference type="EMBL" id="FRCY01000005">
    <property type="protein sequence ID" value="SHN00696.1"/>
    <property type="molecule type" value="Genomic_DNA"/>
</dbReference>
<dbReference type="Proteomes" id="UP000184513">
    <property type="component" value="Unassembled WGS sequence"/>
</dbReference>
<evidence type="ECO:0000313" key="9">
    <source>
        <dbReference type="Proteomes" id="UP000184513"/>
    </source>
</evidence>
<dbReference type="GO" id="GO:0019867">
    <property type="term" value="C:outer membrane"/>
    <property type="evidence" value="ECO:0007669"/>
    <property type="project" value="InterPro"/>
</dbReference>
<keyword evidence="4" id="KW-0472">Membrane</keyword>
<keyword evidence="9" id="KW-1185">Reference proteome</keyword>
<comment type="subcellular location">
    <subcellularLocation>
        <location evidence="1">Membrane</location>
    </subcellularLocation>
</comment>
<reference evidence="8 9" key="1">
    <citation type="submission" date="2016-11" db="EMBL/GenBank/DDBJ databases">
        <authorList>
            <person name="Jaros S."/>
            <person name="Januszkiewicz K."/>
            <person name="Wedrychowicz H."/>
        </authorList>
    </citation>
    <scope>NUCLEOTIDE SEQUENCE [LARGE SCALE GENOMIC DNA]</scope>
    <source>
        <strain evidence="8 9">CGMCC 1.6102</strain>
    </source>
</reference>
<dbReference type="Pfam" id="PF07244">
    <property type="entry name" value="POTRA"/>
    <property type="match status" value="1"/>
</dbReference>
<evidence type="ECO:0000256" key="3">
    <source>
        <dbReference type="ARBA" id="ARBA00022729"/>
    </source>
</evidence>
<gene>
    <name evidence="8" type="ORF">SAMN04488057_105172</name>
</gene>
<protein>
    <submittedName>
        <fullName evidence="8">Outer membrane protein assembly factor BamA</fullName>
    </submittedName>
</protein>
<keyword evidence="2" id="KW-0812">Transmembrane</keyword>
<dbReference type="InterPro" id="IPR000184">
    <property type="entry name" value="Bac_surfAg_D15"/>
</dbReference>
<evidence type="ECO:0000256" key="4">
    <source>
        <dbReference type="ARBA" id="ARBA00023136"/>
    </source>
</evidence>
<organism evidence="8 9">
    <name type="scientific">Cyclobacterium lianum</name>
    <dbReference type="NCBI Taxonomy" id="388280"/>
    <lineage>
        <taxon>Bacteria</taxon>
        <taxon>Pseudomonadati</taxon>
        <taxon>Bacteroidota</taxon>
        <taxon>Cytophagia</taxon>
        <taxon>Cytophagales</taxon>
        <taxon>Cyclobacteriaceae</taxon>
        <taxon>Cyclobacterium</taxon>
    </lineage>
</organism>
<dbReference type="STRING" id="388280.SAMN04488057_105172"/>